<evidence type="ECO:0000256" key="9">
    <source>
        <dbReference type="ARBA" id="ARBA00023136"/>
    </source>
</evidence>
<keyword evidence="7" id="KW-0915">Sodium</keyword>
<evidence type="ECO:0000256" key="8">
    <source>
        <dbReference type="ARBA" id="ARBA00023065"/>
    </source>
</evidence>
<dbReference type="Pfam" id="PF00858">
    <property type="entry name" value="ASC"/>
    <property type="match status" value="1"/>
</dbReference>
<dbReference type="PANTHER" id="PTHR11690:SF253">
    <property type="entry name" value="PICKPOCKET 18-RELATED"/>
    <property type="match status" value="1"/>
</dbReference>
<protein>
    <submittedName>
        <fullName evidence="13">Pickpocket protein 19-like</fullName>
    </submittedName>
</protein>
<feature type="non-terminal residue" evidence="13">
    <location>
        <position position="263"/>
    </location>
</feature>
<reference evidence="13 14" key="1">
    <citation type="submission" date="2017-03" db="EMBL/GenBank/DDBJ databases">
        <title>Genome of the blue death feigning beetle - Asbolus verrucosus.</title>
        <authorList>
            <person name="Rider S.D."/>
        </authorList>
    </citation>
    <scope>NUCLEOTIDE SEQUENCE [LARGE SCALE GENOMIC DNA]</scope>
    <source>
        <strain evidence="13">Butters</strain>
        <tissue evidence="13">Head and leg muscle</tissue>
    </source>
</reference>
<evidence type="ECO:0000256" key="12">
    <source>
        <dbReference type="RuleBase" id="RU000679"/>
    </source>
</evidence>
<gene>
    <name evidence="13" type="ORF">BDFB_000756</name>
</gene>
<name>A0A482VMA2_ASBVE</name>
<evidence type="ECO:0000256" key="10">
    <source>
        <dbReference type="ARBA" id="ARBA00023201"/>
    </source>
</evidence>
<dbReference type="PANTHER" id="PTHR11690">
    <property type="entry name" value="AMILORIDE-SENSITIVE SODIUM CHANNEL-RELATED"/>
    <property type="match status" value="1"/>
</dbReference>
<evidence type="ECO:0000256" key="3">
    <source>
        <dbReference type="ARBA" id="ARBA00022448"/>
    </source>
</evidence>
<evidence type="ECO:0000256" key="7">
    <source>
        <dbReference type="ARBA" id="ARBA00023053"/>
    </source>
</evidence>
<evidence type="ECO:0000256" key="5">
    <source>
        <dbReference type="ARBA" id="ARBA00022692"/>
    </source>
</evidence>
<evidence type="ECO:0000256" key="11">
    <source>
        <dbReference type="ARBA" id="ARBA00023303"/>
    </source>
</evidence>
<keyword evidence="3 12" id="KW-0813">Transport</keyword>
<dbReference type="GO" id="GO:0015280">
    <property type="term" value="F:ligand-gated sodium channel activity"/>
    <property type="evidence" value="ECO:0007669"/>
    <property type="project" value="TreeGrafter"/>
</dbReference>
<accession>A0A482VMA2</accession>
<keyword evidence="9" id="KW-0472">Membrane</keyword>
<keyword evidence="8 12" id="KW-0406">Ion transport</keyword>
<evidence type="ECO:0000256" key="1">
    <source>
        <dbReference type="ARBA" id="ARBA00004141"/>
    </source>
</evidence>
<organism evidence="13 14">
    <name type="scientific">Asbolus verrucosus</name>
    <name type="common">Desert ironclad beetle</name>
    <dbReference type="NCBI Taxonomy" id="1661398"/>
    <lineage>
        <taxon>Eukaryota</taxon>
        <taxon>Metazoa</taxon>
        <taxon>Ecdysozoa</taxon>
        <taxon>Arthropoda</taxon>
        <taxon>Hexapoda</taxon>
        <taxon>Insecta</taxon>
        <taxon>Pterygota</taxon>
        <taxon>Neoptera</taxon>
        <taxon>Endopterygota</taxon>
        <taxon>Coleoptera</taxon>
        <taxon>Polyphaga</taxon>
        <taxon>Cucujiformia</taxon>
        <taxon>Tenebrionidae</taxon>
        <taxon>Pimeliinae</taxon>
        <taxon>Asbolus</taxon>
    </lineage>
</organism>
<comment type="caution">
    <text evidence="13">The sequence shown here is derived from an EMBL/GenBank/DDBJ whole genome shotgun (WGS) entry which is preliminary data.</text>
</comment>
<keyword evidence="11 12" id="KW-0407">Ion channel</keyword>
<keyword evidence="4 12" id="KW-0894">Sodium channel</keyword>
<comment type="subcellular location">
    <subcellularLocation>
        <location evidence="1">Membrane</location>
        <topology evidence="1">Multi-pass membrane protein</topology>
    </subcellularLocation>
</comment>
<dbReference type="Proteomes" id="UP000292052">
    <property type="component" value="Unassembled WGS sequence"/>
</dbReference>
<keyword evidence="6" id="KW-1133">Transmembrane helix</keyword>
<keyword evidence="5 12" id="KW-0812">Transmembrane</keyword>
<dbReference type="Gene3D" id="2.60.470.10">
    <property type="entry name" value="Acid-sensing ion channels like domains"/>
    <property type="match status" value="1"/>
</dbReference>
<comment type="similarity">
    <text evidence="2 12">Belongs to the amiloride-sensitive sodium channel (TC 1.A.6) family.</text>
</comment>
<evidence type="ECO:0000256" key="4">
    <source>
        <dbReference type="ARBA" id="ARBA00022461"/>
    </source>
</evidence>
<dbReference type="OrthoDB" id="6436100at2759"/>
<evidence type="ECO:0000256" key="2">
    <source>
        <dbReference type="ARBA" id="ARBA00007193"/>
    </source>
</evidence>
<dbReference type="InterPro" id="IPR001873">
    <property type="entry name" value="ENaC"/>
</dbReference>
<evidence type="ECO:0000313" key="14">
    <source>
        <dbReference type="Proteomes" id="UP000292052"/>
    </source>
</evidence>
<dbReference type="EMBL" id="QDEB01087704">
    <property type="protein sequence ID" value="RZC33567.1"/>
    <property type="molecule type" value="Genomic_DNA"/>
</dbReference>
<proteinExistence type="inferred from homology"/>
<keyword evidence="14" id="KW-1185">Reference proteome</keyword>
<sequence length="263" mass="30194">MATKGLFHSANLTRRDPEEMMEYIRFIGQLYDFDSERSSFSKLLEFQNILEKLQMTVAYVARQVATPCEELLKNCYWKNVRVNCSSIFTMRQTHDGYCCVFNYVKLTSETLDYEVNKEPMTTEAGVENGLYVSVNNNLEDYYYTTLSSAGIHTFVPTDYPDKPSGSVTEILTQPNSENFVEIVPTTLTSVEDVVSYPIEKRGCFFEYERSTLLGNIYSQSDCHVDCRIVSIQAMCQCIPFMIPFSTNETVCTLADIPCLNRYR</sequence>
<dbReference type="AlphaFoldDB" id="A0A482VMA2"/>
<keyword evidence="10 12" id="KW-0739">Sodium transport</keyword>
<dbReference type="GO" id="GO:0005886">
    <property type="term" value="C:plasma membrane"/>
    <property type="evidence" value="ECO:0007669"/>
    <property type="project" value="TreeGrafter"/>
</dbReference>
<evidence type="ECO:0000313" key="13">
    <source>
        <dbReference type="EMBL" id="RZC33567.1"/>
    </source>
</evidence>
<evidence type="ECO:0000256" key="6">
    <source>
        <dbReference type="ARBA" id="ARBA00022989"/>
    </source>
</evidence>